<proteinExistence type="predicted"/>
<dbReference type="AlphaFoldDB" id="A0A9J6ZNL9"/>
<dbReference type="Pfam" id="PF02082">
    <property type="entry name" value="Rrf2"/>
    <property type="match status" value="1"/>
</dbReference>
<protein>
    <submittedName>
        <fullName evidence="1">Rrf2 family transcriptional regulator</fullName>
    </submittedName>
</protein>
<reference evidence="1" key="2">
    <citation type="submission" date="2022-06" db="EMBL/GenBank/DDBJ databases">
        <title>Xiashengella guii gen. nov. sp. nov., a bacterium isolated form anaerobic digestion tank.</title>
        <authorList>
            <person name="Huang H."/>
        </authorList>
    </citation>
    <scope>NUCLEOTIDE SEQUENCE</scope>
    <source>
        <strain evidence="1">Ai-910</strain>
    </source>
</reference>
<dbReference type="GO" id="GO:0003700">
    <property type="term" value="F:DNA-binding transcription factor activity"/>
    <property type="evidence" value="ECO:0007669"/>
    <property type="project" value="TreeGrafter"/>
</dbReference>
<dbReference type="Proteomes" id="UP001056426">
    <property type="component" value="Chromosome"/>
</dbReference>
<evidence type="ECO:0000313" key="2">
    <source>
        <dbReference type="Proteomes" id="UP001056426"/>
    </source>
</evidence>
<organism evidence="1 2">
    <name type="scientific">Xiashengella succiniciproducens</name>
    <dbReference type="NCBI Taxonomy" id="2949635"/>
    <lineage>
        <taxon>Bacteria</taxon>
        <taxon>Pseudomonadati</taxon>
        <taxon>Bacteroidota</taxon>
        <taxon>Bacteroidia</taxon>
        <taxon>Marinilabiliales</taxon>
        <taxon>Marinilabiliaceae</taxon>
        <taxon>Xiashengella</taxon>
    </lineage>
</organism>
<name>A0A9J6ZNL9_9BACT</name>
<dbReference type="InterPro" id="IPR036388">
    <property type="entry name" value="WH-like_DNA-bd_sf"/>
</dbReference>
<dbReference type="SUPFAM" id="SSF46785">
    <property type="entry name" value="Winged helix' DNA-binding domain"/>
    <property type="match status" value="1"/>
</dbReference>
<reference evidence="1" key="1">
    <citation type="submission" date="2022-05" db="EMBL/GenBank/DDBJ databases">
        <authorList>
            <person name="Sun X."/>
        </authorList>
    </citation>
    <scope>NUCLEOTIDE SEQUENCE</scope>
    <source>
        <strain evidence="1">Ai-910</strain>
    </source>
</reference>
<dbReference type="Gene3D" id="1.10.10.10">
    <property type="entry name" value="Winged helix-like DNA-binding domain superfamily/Winged helix DNA-binding domain"/>
    <property type="match status" value="1"/>
</dbReference>
<sequence length="140" mass="15940">MLRFSNKVKYGLQFLLFLDVDTEEYTDIQRAAISCEIPHKFLEGIAVTLKKHGILEVKRGAGGGYRLTRDPRNVSLAQIIEALEGISGKPNSKSLELTGQVIDEILADTIVEFRKQMESITLQDIHKKYYESADKLMYYI</sequence>
<dbReference type="GO" id="GO:0005829">
    <property type="term" value="C:cytosol"/>
    <property type="evidence" value="ECO:0007669"/>
    <property type="project" value="TreeGrafter"/>
</dbReference>
<dbReference type="KEGG" id="alkq:M9189_09705"/>
<keyword evidence="2" id="KW-1185">Reference proteome</keyword>
<dbReference type="PROSITE" id="PS51197">
    <property type="entry name" value="HTH_RRF2_2"/>
    <property type="match status" value="1"/>
</dbReference>
<dbReference type="PANTHER" id="PTHR33221">
    <property type="entry name" value="WINGED HELIX-TURN-HELIX TRANSCRIPTIONAL REGULATOR, RRF2 FAMILY"/>
    <property type="match status" value="1"/>
</dbReference>
<accession>A0A9J6ZNL9</accession>
<dbReference type="InterPro" id="IPR000944">
    <property type="entry name" value="Tscrpt_reg_Rrf2"/>
</dbReference>
<dbReference type="InterPro" id="IPR036390">
    <property type="entry name" value="WH_DNA-bd_sf"/>
</dbReference>
<dbReference type="RefSeq" id="WP_250722761.1">
    <property type="nucleotide sequence ID" value="NZ_CP098400.1"/>
</dbReference>
<evidence type="ECO:0000313" key="1">
    <source>
        <dbReference type="EMBL" id="URW79126.1"/>
    </source>
</evidence>
<gene>
    <name evidence="1" type="ORF">M9189_09705</name>
</gene>
<dbReference type="EMBL" id="CP098400">
    <property type="protein sequence ID" value="URW79126.1"/>
    <property type="molecule type" value="Genomic_DNA"/>
</dbReference>
<dbReference type="PANTHER" id="PTHR33221:SF15">
    <property type="entry name" value="HTH-TYPE TRANSCRIPTIONAL REGULATOR YWGB-RELATED"/>
    <property type="match status" value="1"/>
</dbReference>